<reference evidence="3" key="1">
    <citation type="journal article" date="2017" name="Genome Biol.">
        <title>Comparative genomics reveals high biological diversity and specific adaptations in the industrially and medically important fungal genus Aspergillus.</title>
        <authorList>
            <person name="de Vries R.P."/>
            <person name="Riley R."/>
            <person name="Wiebenga A."/>
            <person name="Aguilar-Osorio G."/>
            <person name="Amillis S."/>
            <person name="Uchima C.A."/>
            <person name="Anderluh G."/>
            <person name="Asadollahi M."/>
            <person name="Askin M."/>
            <person name="Barry K."/>
            <person name="Battaglia E."/>
            <person name="Bayram O."/>
            <person name="Benocci T."/>
            <person name="Braus-Stromeyer S.A."/>
            <person name="Caldana C."/>
            <person name="Canovas D."/>
            <person name="Cerqueira G.C."/>
            <person name="Chen F."/>
            <person name="Chen W."/>
            <person name="Choi C."/>
            <person name="Clum A."/>
            <person name="Dos Santos R.A."/>
            <person name="Damasio A.R."/>
            <person name="Diallinas G."/>
            <person name="Emri T."/>
            <person name="Fekete E."/>
            <person name="Flipphi M."/>
            <person name="Freyberg S."/>
            <person name="Gallo A."/>
            <person name="Gournas C."/>
            <person name="Habgood R."/>
            <person name="Hainaut M."/>
            <person name="Harispe M.L."/>
            <person name="Henrissat B."/>
            <person name="Hilden K.S."/>
            <person name="Hope R."/>
            <person name="Hossain A."/>
            <person name="Karabika E."/>
            <person name="Karaffa L."/>
            <person name="Karanyi Z."/>
            <person name="Krasevec N."/>
            <person name="Kuo A."/>
            <person name="Kusch H."/>
            <person name="LaButti K."/>
            <person name="Lagendijk E.L."/>
            <person name="Lapidus A."/>
            <person name="Levasseur A."/>
            <person name="Lindquist E."/>
            <person name="Lipzen A."/>
            <person name="Logrieco A.F."/>
            <person name="MacCabe A."/>
            <person name="Maekelae M.R."/>
            <person name="Malavazi I."/>
            <person name="Melin P."/>
            <person name="Meyer V."/>
            <person name="Mielnichuk N."/>
            <person name="Miskei M."/>
            <person name="Molnar A.P."/>
            <person name="Mule G."/>
            <person name="Ngan C.Y."/>
            <person name="Orejas M."/>
            <person name="Orosz E."/>
            <person name="Ouedraogo J.P."/>
            <person name="Overkamp K.M."/>
            <person name="Park H.-S."/>
            <person name="Perrone G."/>
            <person name="Piumi F."/>
            <person name="Punt P.J."/>
            <person name="Ram A.F."/>
            <person name="Ramon A."/>
            <person name="Rauscher S."/>
            <person name="Record E."/>
            <person name="Riano-Pachon D.M."/>
            <person name="Robert V."/>
            <person name="Roehrig J."/>
            <person name="Ruller R."/>
            <person name="Salamov A."/>
            <person name="Salih N.S."/>
            <person name="Samson R.A."/>
            <person name="Sandor E."/>
            <person name="Sanguinetti M."/>
            <person name="Schuetze T."/>
            <person name="Sepcic K."/>
            <person name="Shelest E."/>
            <person name="Sherlock G."/>
            <person name="Sophianopoulou V."/>
            <person name="Squina F.M."/>
            <person name="Sun H."/>
            <person name="Susca A."/>
            <person name="Todd R.B."/>
            <person name="Tsang A."/>
            <person name="Unkles S.E."/>
            <person name="van de Wiele N."/>
            <person name="van Rossen-Uffink D."/>
            <person name="Oliveira J.V."/>
            <person name="Vesth T.C."/>
            <person name="Visser J."/>
            <person name="Yu J.-H."/>
            <person name="Zhou M."/>
            <person name="Andersen M.R."/>
            <person name="Archer D.B."/>
            <person name="Baker S.E."/>
            <person name="Benoit I."/>
            <person name="Brakhage A.A."/>
            <person name="Braus G.H."/>
            <person name="Fischer R."/>
            <person name="Frisvad J.C."/>
            <person name="Goldman G.H."/>
            <person name="Houbraken J."/>
            <person name="Oakley B."/>
            <person name="Pocsi I."/>
            <person name="Scazzocchio C."/>
            <person name="Seiboth B."/>
            <person name="vanKuyk P.A."/>
            <person name="Wortman J."/>
            <person name="Dyer P.S."/>
            <person name="Grigoriev I.V."/>
        </authorList>
    </citation>
    <scope>NUCLEOTIDE SEQUENCE [LARGE SCALE GENOMIC DNA]</scope>
    <source>
        <strain evidence="3">CBS 583.65</strain>
    </source>
</reference>
<dbReference type="OrthoDB" id="5296964at2759"/>
<feature type="compositionally biased region" description="Basic and acidic residues" evidence="1">
    <location>
        <begin position="222"/>
        <end position="234"/>
    </location>
</feature>
<proteinExistence type="predicted"/>
<accession>A0A1L9Q505</accession>
<dbReference type="VEuPathDB" id="FungiDB:ASPVEDRAFT_34954"/>
<dbReference type="Proteomes" id="UP000184073">
    <property type="component" value="Unassembled WGS sequence"/>
</dbReference>
<gene>
    <name evidence="2" type="ORF">ASPVEDRAFT_34954</name>
</gene>
<sequence>MSYRDELDLYVAIGNREEHMNIRPVAIRQSHPAHWMLLVIPPEQTNKCTFIHVKGGPIDYEHSIQHNRRLDRLKEQSKERIGRIHESDLRLLLALAERVEPKRCQLYVAELLDRMNERGLVRRQVVEKYQTMIEPSLWTQLTRAGIPDVDAATVTLNLAKIYREFDEVDDMQEDTCLYDYALDFGDTRDADAAIDTEEATAPASNSGVMLMAEEGPSSGSLPHRESREQRETMD</sequence>
<evidence type="ECO:0000256" key="1">
    <source>
        <dbReference type="SAM" id="MobiDB-lite"/>
    </source>
</evidence>
<protein>
    <submittedName>
        <fullName evidence="2">Uncharacterized protein</fullName>
    </submittedName>
</protein>
<dbReference type="GeneID" id="63726417"/>
<evidence type="ECO:0000313" key="3">
    <source>
        <dbReference type="Proteomes" id="UP000184073"/>
    </source>
</evidence>
<feature type="region of interest" description="Disordered" evidence="1">
    <location>
        <begin position="198"/>
        <end position="234"/>
    </location>
</feature>
<dbReference type="AlphaFoldDB" id="A0A1L9Q505"/>
<evidence type="ECO:0000313" key="2">
    <source>
        <dbReference type="EMBL" id="OJJ08826.1"/>
    </source>
</evidence>
<dbReference type="EMBL" id="KV878141">
    <property type="protein sequence ID" value="OJJ08826.1"/>
    <property type="molecule type" value="Genomic_DNA"/>
</dbReference>
<dbReference type="RefSeq" id="XP_040674588.1">
    <property type="nucleotide sequence ID" value="XM_040810906.1"/>
</dbReference>
<organism evidence="2 3">
    <name type="scientific">Aspergillus versicolor CBS 583.65</name>
    <dbReference type="NCBI Taxonomy" id="1036611"/>
    <lineage>
        <taxon>Eukaryota</taxon>
        <taxon>Fungi</taxon>
        <taxon>Dikarya</taxon>
        <taxon>Ascomycota</taxon>
        <taxon>Pezizomycotina</taxon>
        <taxon>Eurotiomycetes</taxon>
        <taxon>Eurotiomycetidae</taxon>
        <taxon>Eurotiales</taxon>
        <taxon>Aspergillaceae</taxon>
        <taxon>Aspergillus</taxon>
        <taxon>Aspergillus subgen. Nidulantes</taxon>
    </lineage>
</organism>
<name>A0A1L9Q505_ASPVE</name>
<keyword evidence="3" id="KW-1185">Reference proteome</keyword>